<sequence length="99" mass="11367">MPQVEVVRRLVEDEHPRLLRKRMRDRRSLPLAAGQRANVSLRSIQKSFASQGFFDDVLVRRLHPLQQAQVRQPALRHHFPNRPRCAALGFLRGGGQNPG</sequence>
<protein>
    <submittedName>
        <fullName evidence="1">Uncharacterized protein</fullName>
    </submittedName>
</protein>
<dbReference type="AntiFam" id="ANF00095">
    <property type="entry name" value="Shadow ORF (opposite ABC transporters)"/>
</dbReference>
<reference evidence="1" key="1">
    <citation type="submission" date="2017-12" db="EMBL/GenBank/DDBJ databases">
        <title>Sequencing the genomes of 1000 Actinobacteria strains.</title>
        <authorList>
            <person name="Klenk H.-P."/>
        </authorList>
    </citation>
    <scope>NUCLEOTIDE SEQUENCE [LARGE SCALE GENOMIC DNA]</scope>
    <source>
        <strain evidence="1">DSM 44228</strain>
    </source>
</reference>
<organism evidence="1 2">
    <name type="scientific">Saccharopolyspora spinosa</name>
    <dbReference type="NCBI Taxonomy" id="60894"/>
    <lineage>
        <taxon>Bacteria</taxon>
        <taxon>Bacillati</taxon>
        <taxon>Actinomycetota</taxon>
        <taxon>Actinomycetes</taxon>
        <taxon>Pseudonocardiales</taxon>
        <taxon>Pseudonocardiaceae</taxon>
        <taxon>Saccharopolyspora</taxon>
    </lineage>
</organism>
<dbReference type="AntiFam" id="ANF00142">
    <property type="entry name" value="Shadow ORF (opposite yadG)"/>
</dbReference>
<evidence type="ECO:0000313" key="2">
    <source>
        <dbReference type="Proteomes" id="UP000233786"/>
    </source>
</evidence>
<name>A0A2N3XTT1_SACSN</name>
<dbReference type="EMBL" id="PJNB01000001">
    <property type="protein sequence ID" value="PKW14039.1"/>
    <property type="molecule type" value="Genomic_DNA"/>
</dbReference>
<dbReference type="Proteomes" id="UP000233786">
    <property type="component" value="Unassembled WGS sequence"/>
</dbReference>
<comment type="caution">
    <text evidence="1">The sequence shown here is derived from an EMBL/GenBank/DDBJ whole genome shotgun (WGS) entry which is preliminary data.</text>
</comment>
<evidence type="ECO:0000313" key="1">
    <source>
        <dbReference type="EMBL" id="PKW14039.1"/>
    </source>
</evidence>
<dbReference type="AlphaFoldDB" id="A0A2N3XTT1"/>
<proteinExistence type="predicted"/>
<gene>
    <name evidence="1" type="ORF">A8926_1619</name>
</gene>
<keyword evidence="2" id="KW-1185">Reference proteome</keyword>
<accession>A0A2N3XTT1</accession>